<dbReference type="EMBL" id="CAADFX010000137">
    <property type="protein sequence ID" value="VFK60856.1"/>
    <property type="molecule type" value="Genomic_DNA"/>
</dbReference>
<accession>A0A451A4A5</accession>
<sequence>MALLLGKIVYRDLKMARKSERIGSLNIVSIINEFPAEMF</sequence>
<gene>
    <name evidence="1" type="ORF">BECKTUN1418D_GA0071000_11377</name>
</gene>
<proteinExistence type="predicted"/>
<protein>
    <submittedName>
        <fullName evidence="1">Uncharacterized protein</fullName>
    </submittedName>
</protein>
<name>A0A451A4A5_9GAMM</name>
<dbReference type="AlphaFoldDB" id="A0A451A4A5"/>
<evidence type="ECO:0000313" key="1">
    <source>
        <dbReference type="EMBL" id="VFK60856.1"/>
    </source>
</evidence>
<organism evidence="1">
    <name type="scientific">Candidatus Kentrum sp. TUN</name>
    <dbReference type="NCBI Taxonomy" id="2126343"/>
    <lineage>
        <taxon>Bacteria</taxon>
        <taxon>Pseudomonadati</taxon>
        <taxon>Pseudomonadota</taxon>
        <taxon>Gammaproteobacteria</taxon>
        <taxon>Candidatus Kentrum</taxon>
    </lineage>
</organism>
<reference evidence="1" key="1">
    <citation type="submission" date="2019-02" db="EMBL/GenBank/DDBJ databases">
        <authorList>
            <person name="Gruber-Vodicka R. H."/>
            <person name="Seah K. B. B."/>
        </authorList>
    </citation>
    <scope>NUCLEOTIDE SEQUENCE</scope>
    <source>
        <strain evidence="1">BECK_BY1</strain>
    </source>
</reference>